<reference evidence="1" key="1">
    <citation type="submission" date="2015-07" db="EMBL/GenBank/DDBJ databases">
        <title>MeaNS - Measles Nucleotide Surveillance Program.</title>
        <authorList>
            <person name="Tran T."/>
            <person name="Druce J."/>
        </authorList>
    </citation>
    <scope>NUCLEOTIDE SEQUENCE</scope>
    <source>
        <strain evidence="1">UCB-OBI-ISO-001</strain>
        <tissue evidence="1">Gonad</tissue>
    </source>
</reference>
<name>A0A0L8HVN3_OCTBM</name>
<proteinExistence type="predicted"/>
<organism evidence="1">
    <name type="scientific">Octopus bimaculoides</name>
    <name type="common">California two-spotted octopus</name>
    <dbReference type="NCBI Taxonomy" id="37653"/>
    <lineage>
        <taxon>Eukaryota</taxon>
        <taxon>Metazoa</taxon>
        <taxon>Spiralia</taxon>
        <taxon>Lophotrochozoa</taxon>
        <taxon>Mollusca</taxon>
        <taxon>Cephalopoda</taxon>
        <taxon>Coleoidea</taxon>
        <taxon>Octopodiformes</taxon>
        <taxon>Octopoda</taxon>
        <taxon>Incirrata</taxon>
        <taxon>Octopodidae</taxon>
        <taxon>Octopus</taxon>
    </lineage>
</organism>
<sequence>MACQTKCSILLHVISLSKFQVQILLTSAFAFHFSLGQTSSTSLPWAHLQILQMCHLLLSLSKNAIYLKIFSIYKALHHCNVHFSVTKCMACTLFLIFK</sequence>
<protein>
    <submittedName>
        <fullName evidence="1">Uncharacterized protein</fullName>
    </submittedName>
</protein>
<gene>
    <name evidence="1" type="ORF">OCBIM_22004778mg</name>
</gene>
<dbReference type="AlphaFoldDB" id="A0A0L8HVN3"/>
<evidence type="ECO:0000313" key="1">
    <source>
        <dbReference type="EMBL" id="KOF93288.1"/>
    </source>
</evidence>
<accession>A0A0L8HVN3</accession>
<dbReference type="EMBL" id="KQ417205">
    <property type="protein sequence ID" value="KOF93288.1"/>
    <property type="molecule type" value="Genomic_DNA"/>
</dbReference>